<gene>
    <name evidence="2" type="ORF">ADL12_37305</name>
</gene>
<feature type="region of interest" description="Disordered" evidence="1">
    <location>
        <begin position="1"/>
        <end position="47"/>
    </location>
</feature>
<evidence type="ECO:0000313" key="3">
    <source>
        <dbReference type="Proteomes" id="UP000053923"/>
    </source>
</evidence>
<dbReference type="RefSeq" id="WP_062711133.1">
    <property type="nucleotide sequence ID" value="NZ_LLZG01000376.1"/>
</dbReference>
<accession>A0A117MLU4</accession>
<dbReference type="Proteomes" id="UP000053923">
    <property type="component" value="Unassembled WGS sequence"/>
</dbReference>
<proteinExistence type="predicted"/>
<evidence type="ECO:0000256" key="1">
    <source>
        <dbReference type="SAM" id="MobiDB-lite"/>
    </source>
</evidence>
<comment type="caution">
    <text evidence="2">The sequence shown here is derived from an EMBL/GenBank/DDBJ whole genome shotgun (WGS) entry which is preliminary data.</text>
</comment>
<name>A0A117MLU4_9ACTN</name>
<sequence>MLLEDGPIRRKSEDIRKANSSGRAKRELTDAAAVGKAHSGWQSGPASDDCVRAWQMRLRELGDLVEDAAEGLNKAMDREISTDHSIADEMRKAASRMEGGA</sequence>
<reference evidence="3" key="1">
    <citation type="submission" date="2015-10" db="EMBL/GenBank/DDBJ databases">
        <authorList>
            <person name="Ju K.-S."/>
            <person name="Doroghazi J.R."/>
            <person name="Metcalf W.W."/>
        </authorList>
    </citation>
    <scope>NUCLEOTIDE SEQUENCE [LARGE SCALE GENOMIC DNA]</scope>
    <source>
        <strain evidence="3">NRRL 3151</strain>
    </source>
</reference>
<feature type="compositionally biased region" description="Basic and acidic residues" evidence="1">
    <location>
        <begin position="1"/>
        <end position="17"/>
    </location>
</feature>
<dbReference type="EMBL" id="LLZG01000376">
    <property type="protein sequence ID" value="KUL24490.1"/>
    <property type="molecule type" value="Genomic_DNA"/>
</dbReference>
<keyword evidence="3" id="KW-1185">Reference proteome</keyword>
<evidence type="ECO:0000313" key="2">
    <source>
        <dbReference type="EMBL" id="KUL24490.1"/>
    </source>
</evidence>
<protein>
    <submittedName>
        <fullName evidence="2">Uncharacterized protein</fullName>
    </submittedName>
</protein>
<dbReference type="AlphaFoldDB" id="A0A117MLU4"/>
<organism evidence="2 3">
    <name type="scientific">Streptomyces regalis</name>
    <dbReference type="NCBI Taxonomy" id="68262"/>
    <lineage>
        <taxon>Bacteria</taxon>
        <taxon>Bacillati</taxon>
        <taxon>Actinomycetota</taxon>
        <taxon>Actinomycetes</taxon>
        <taxon>Kitasatosporales</taxon>
        <taxon>Streptomycetaceae</taxon>
        <taxon>Streptomyces</taxon>
    </lineage>
</organism>